<reference evidence="2" key="2">
    <citation type="journal article" date="2015" name="Data Brief">
        <title>Shoot transcriptome of the giant reed, Arundo donax.</title>
        <authorList>
            <person name="Barrero R.A."/>
            <person name="Guerrero F.D."/>
            <person name="Moolhuijzen P."/>
            <person name="Goolsby J.A."/>
            <person name="Tidwell J."/>
            <person name="Bellgard S.E."/>
            <person name="Bellgard M.I."/>
        </authorList>
    </citation>
    <scope>NUCLEOTIDE SEQUENCE</scope>
    <source>
        <tissue evidence="2">Shoot tissue taken approximately 20 cm above the soil surface</tissue>
    </source>
</reference>
<protein>
    <submittedName>
        <fullName evidence="2">Uncharacterized protein</fullName>
    </submittedName>
</protein>
<accession>A0A0A9BTR3</accession>
<evidence type="ECO:0000256" key="1">
    <source>
        <dbReference type="SAM" id="MobiDB-lite"/>
    </source>
</evidence>
<name>A0A0A9BTR3_ARUDO</name>
<dbReference type="AlphaFoldDB" id="A0A0A9BTR3"/>
<feature type="compositionally biased region" description="Basic and acidic residues" evidence="1">
    <location>
        <begin position="13"/>
        <end position="22"/>
    </location>
</feature>
<feature type="region of interest" description="Disordered" evidence="1">
    <location>
        <begin position="1"/>
        <end position="63"/>
    </location>
</feature>
<organism evidence="2">
    <name type="scientific">Arundo donax</name>
    <name type="common">Giant reed</name>
    <name type="synonym">Donax arundinaceus</name>
    <dbReference type="NCBI Taxonomy" id="35708"/>
    <lineage>
        <taxon>Eukaryota</taxon>
        <taxon>Viridiplantae</taxon>
        <taxon>Streptophyta</taxon>
        <taxon>Embryophyta</taxon>
        <taxon>Tracheophyta</taxon>
        <taxon>Spermatophyta</taxon>
        <taxon>Magnoliopsida</taxon>
        <taxon>Liliopsida</taxon>
        <taxon>Poales</taxon>
        <taxon>Poaceae</taxon>
        <taxon>PACMAD clade</taxon>
        <taxon>Arundinoideae</taxon>
        <taxon>Arundineae</taxon>
        <taxon>Arundo</taxon>
    </lineage>
</organism>
<sequence>MDRRRQQRRCARRREGPGRREAAPGPVGRAARRVRQPQGRGRVGGDGSPEGAGHRSDAAAQRQ</sequence>
<dbReference type="EMBL" id="GBRH01231199">
    <property type="protein sequence ID" value="JAD66696.1"/>
    <property type="molecule type" value="Transcribed_RNA"/>
</dbReference>
<feature type="compositionally biased region" description="Gly residues" evidence="1">
    <location>
        <begin position="41"/>
        <end position="50"/>
    </location>
</feature>
<reference evidence="2" key="1">
    <citation type="submission" date="2014-09" db="EMBL/GenBank/DDBJ databases">
        <authorList>
            <person name="Magalhaes I.L.F."/>
            <person name="Oliveira U."/>
            <person name="Santos F.R."/>
            <person name="Vidigal T.H.D.A."/>
            <person name="Brescovit A.D."/>
            <person name="Santos A.J."/>
        </authorList>
    </citation>
    <scope>NUCLEOTIDE SEQUENCE</scope>
    <source>
        <tissue evidence="2">Shoot tissue taken approximately 20 cm above the soil surface</tissue>
    </source>
</reference>
<feature type="compositionally biased region" description="Basic residues" evidence="1">
    <location>
        <begin position="1"/>
        <end position="12"/>
    </location>
</feature>
<evidence type="ECO:0000313" key="2">
    <source>
        <dbReference type="EMBL" id="JAD66696.1"/>
    </source>
</evidence>
<proteinExistence type="predicted"/>